<name>A0A3L6SPT2_PANMI</name>
<dbReference type="Gene3D" id="3.40.1210.10">
    <property type="entry name" value="Survival protein SurE-like phosphatase/nucleotidase"/>
    <property type="match status" value="1"/>
</dbReference>
<proteinExistence type="inferred from homology"/>
<dbReference type="OrthoDB" id="202825at2759"/>
<feature type="region of interest" description="Disordered" evidence="4">
    <location>
        <begin position="30"/>
        <end position="61"/>
    </location>
</feature>
<accession>A0A3L6SPT2</accession>
<sequence>MEANSGEGAPKRKPLPSALVSNLESVLAARRPAPAEEVSTAAASGEAEAPEAEASDAPPADGAPARPVVLLTCAGGIQSAGLAALVDALVAGGRCDVHVCAPDSDKPACGHSITVRETITATSVDFKGAKAFEISGTPVDSVSLALSGRLFPWSAPALVISGINMGPNCGYEMFHSSAIAAAREALVHGVPSIAISLNWKKDESKDSDFKDAAQACLPLINAALADIEKGNFVKGCLLNIGVPRSPSANKGFKLTKQSGYSPAQSWQAVSTNRPSSAVHFMGMHQSLGIQLAQLGKDASAAGAARRVSAQRKTVEVESVAASGKQEAREVVKKLFRAEFVKKQHEDLNEDIDLRAVENGFISVTPLNVHGQAEAEIGAPVSDWLSAVVAEEKEDPSAA</sequence>
<reference evidence="7" key="1">
    <citation type="journal article" date="2019" name="Nat. Commun.">
        <title>The genome of broomcorn millet.</title>
        <authorList>
            <person name="Zou C."/>
            <person name="Miki D."/>
            <person name="Li D."/>
            <person name="Tang Q."/>
            <person name="Xiao L."/>
            <person name="Rajput S."/>
            <person name="Deng P."/>
            <person name="Jia W."/>
            <person name="Huang R."/>
            <person name="Zhang M."/>
            <person name="Sun Y."/>
            <person name="Hu J."/>
            <person name="Fu X."/>
            <person name="Schnable P.S."/>
            <person name="Li F."/>
            <person name="Zhang H."/>
            <person name="Feng B."/>
            <person name="Zhu X."/>
            <person name="Liu R."/>
            <person name="Schnable J.C."/>
            <person name="Zhu J.-K."/>
            <person name="Zhang H."/>
        </authorList>
    </citation>
    <scope>NUCLEOTIDE SEQUENCE [LARGE SCALE GENOMIC DNA]</scope>
</reference>
<evidence type="ECO:0000256" key="1">
    <source>
        <dbReference type="ARBA" id="ARBA00011062"/>
    </source>
</evidence>
<dbReference type="EMBL" id="PQIB02000004">
    <property type="protein sequence ID" value="RLN23483.1"/>
    <property type="molecule type" value="Genomic_DNA"/>
</dbReference>
<protein>
    <recommendedName>
        <fullName evidence="5">Survival protein SurE-like phosphatase/nucleotidase domain-containing protein</fullName>
    </recommendedName>
</protein>
<comment type="caution">
    <text evidence="6">The sequence shown here is derived from an EMBL/GenBank/DDBJ whole genome shotgun (WGS) entry which is preliminary data.</text>
</comment>
<dbReference type="STRING" id="4540.A0A3L6SPT2"/>
<gene>
    <name evidence="6" type="ORF">C2845_PM07G20580</name>
</gene>
<dbReference type="Proteomes" id="UP000275267">
    <property type="component" value="Unassembled WGS sequence"/>
</dbReference>
<dbReference type="InterPro" id="IPR002828">
    <property type="entry name" value="SurE-like_Pase/nucleotidase"/>
</dbReference>
<dbReference type="Pfam" id="PF01975">
    <property type="entry name" value="SurE"/>
    <property type="match status" value="1"/>
</dbReference>
<evidence type="ECO:0000313" key="6">
    <source>
        <dbReference type="EMBL" id="RLN23483.1"/>
    </source>
</evidence>
<feature type="domain" description="Survival protein SurE-like phosphatase/nucleotidase" evidence="5">
    <location>
        <begin position="69"/>
        <end position="258"/>
    </location>
</feature>
<dbReference type="InterPro" id="IPR036523">
    <property type="entry name" value="SurE-like_sf"/>
</dbReference>
<dbReference type="SUPFAM" id="SSF64167">
    <property type="entry name" value="SurE-like"/>
    <property type="match status" value="1"/>
</dbReference>
<evidence type="ECO:0000259" key="5">
    <source>
        <dbReference type="Pfam" id="PF01975"/>
    </source>
</evidence>
<dbReference type="GO" id="GO:0008252">
    <property type="term" value="F:nucleotidase activity"/>
    <property type="evidence" value="ECO:0007669"/>
    <property type="project" value="InterPro"/>
</dbReference>
<evidence type="ECO:0000256" key="4">
    <source>
        <dbReference type="SAM" id="MobiDB-lite"/>
    </source>
</evidence>
<dbReference type="AlphaFoldDB" id="A0A3L6SPT2"/>
<evidence type="ECO:0000256" key="3">
    <source>
        <dbReference type="ARBA" id="ARBA00022801"/>
    </source>
</evidence>
<keyword evidence="3" id="KW-0378">Hydrolase</keyword>
<keyword evidence="2" id="KW-0479">Metal-binding</keyword>
<dbReference type="PANTHER" id="PTHR30457">
    <property type="entry name" value="5'-NUCLEOTIDASE SURE"/>
    <property type="match status" value="1"/>
</dbReference>
<dbReference type="PANTHER" id="PTHR30457:SF5">
    <property type="entry name" value="OS01G0709400 PROTEIN"/>
    <property type="match status" value="1"/>
</dbReference>
<dbReference type="GO" id="GO:0046872">
    <property type="term" value="F:metal ion binding"/>
    <property type="evidence" value="ECO:0007669"/>
    <property type="project" value="UniProtKB-KW"/>
</dbReference>
<evidence type="ECO:0000313" key="7">
    <source>
        <dbReference type="Proteomes" id="UP000275267"/>
    </source>
</evidence>
<evidence type="ECO:0000256" key="2">
    <source>
        <dbReference type="ARBA" id="ARBA00022723"/>
    </source>
</evidence>
<dbReference type="InterPro" id="IPR030048">
    <property type="entry name" value="SurE"/>
</dbReference>
<organism evidence="6 7">
    <name type="scientific">Panicum miliaceum</name>
    <name type="common">Proso millet</name>
    <name type="synonym">Broomcorn millet</name>
    <dbReference type="NCBI Taxonomy" id="4540"/>
    <lineage>
        <taxon>Eukaryota</taxon>
        <taxon>Viridiplantae</taxon>
        <taxon>Streptophyta</taxon>
        <taxon>Embryophyta</taxon>
        <taxon>Tracheophyta</taxon>
        <taxon>Spermatophyta</taxon>
        <taxon>Magnoliopsida</taxon>
        <taxon>Liliopsida</taxon>
        <taxon>Poales</taxon>
        <taxon>Poaceae</taxon>
        <taxon>PACMAD clade</taxon>
        <taxon>Panicoideae</taxon>
        <taxon>Panicodae</taxon>
        <taxon>Paniceae</taxon>
        <taxon>Panicinae</taxon>
        <taxon>Panicum</taxon>
        <taxon>Panicum sect. Panicum</taxon>
    </lineage>
</organism>
<keyword evidence="7" id="KW-1185">Reference proteome</keyword>
<comment type="similarity">
    <text evidence="1">Belongs to the SurE nucleotidase family.</text>
</comment>